<dbReference type="Proteomes" id="UP001345013">
    <property type="component" value="Unassembled WGS sequence"/>
</dbReference>
<dbReference type="EMBL" id="JAVRRG010000069">
    <property type="protein sequence ID" value="KAK5091818.1"/>
    <property type="molecule type" value="Genomic_DNA"/>
</dbReference>
<feature type="transmembrane region" description="Helical" evidence="2">
    <location>
        <begin position="148"/>
        <end position="171"/>
    </location>
</feature>
<keyword evidence="2" id="KW-1133">Transmembrane helix</keyword>
<evidence type="ECO:0000256" key="2">
    <source>
        <dbReference type="SAM" id="Phobius"/>
    </source>
</evidence>
<sequence length="249" mass="27572">MRNTLRKTRPGDIETELERLPSYTSTLSQVPQPETAHINRGGPSGEPLPAYAPTANTTLMHDMKAAQKSQRPGPEPTTIEDNVDIEANQPNSNTNNPADVPANRPAAGGRTLVAAFALMAMMYCLTCLLYAVRKWDYVKLKDDTRVRIAVWAIVSWSFPFASMGVYIYGFCLTVAERRNFTRWIILTFCISTLVPSVGHVLFAFAGPTPNYDYLMNGTTTSHNYTVLANRTAPTDLTAMYNLAARAIFL</sequence>
<evidence type="ECO:0000313" key="4">
    <source>
        <dbReference type="Proteomes" id="UP001345013"/>
    </source>
</evidence>
<comment type="caution">
    <text evidence="3">The sequence shown here is derived from an EMBL/GenBank/DDBJ whole genome shotgun (WGS) entry which is preliminary data.</text>
</comment>
<proteinExistence type="predicted"/>
<gene>
    <name evidence="3" type="ORF">LTR24_005817</name>
</gene>
<organism evidence="3 4">
    <name type="scientific">Lithohypha guttulata</name>
    <dbReference type="NCBI Taxonomy" id="1690604"/>
    <lineage>
        <taxon>Eukaryota</taxon>
        <taxon>Fungi</taxon>
        <taxon>Dikarya</taxon>
        <taxon>Ascomycota</taxon>
        <taxon>Pezizomycotina</taxon>
        <taxon>Eurotiomycetes</taxon>
        <taxon>Chaetothyriomycetidae</taxon>
        <taxon>Chaetothyriales</taxon>
        <taxon>Trichomeriaceae</taxon>
        <taxon>Lithohypha</taxon>
    </lineage>
</organism>
<name>A0ABR0K808_9EURO</name>
<keyword evidence="2" id="KW-0812">Transmembrane</keyword>
<feature type="compositionally biased region" description="Polar residues" evidence="1">
    <location>
        <begin position="22"/>
        <end position="32"/>
    </location>
</feature>
<feature type="transmembrane region" description="Helical" evidence="2">
    <location>
        <begin position="183"/>
        <end position="205"/>
    </location>
</feature>
<keyword evidence="4" id="KW-1185">Reference proteome</keyword>
<evidence type="ECO:0000256" key="1">
    <source>
        <dbReference type="SAM" id="MobiDB-lite"/>
    </source>
</evidence>
<reference evidence="3 4" key="1">
    <citation type="submission" date="2023-08" db="EMBL/GenBank/DDBJ databases">
        <title>Black Yeasts Isolated from many extreme environments.</title>
        <authorList>
            <person name="Coleine C."/>
            <person name="Stajich J.E."/>
            <person name="Selbmann L."/>
        </authorList>
    </citation>
    <scope>NUCLEOTIDE SEQUENCE [LARGE SCALE GENOMIC DNA]</scope>
    <source>
        <strain evidence="3 4">CCFEE 5885</strain>
    </source>
</reference>
<feature type="region of interest" description="Disordered" evidence="1">
    <location>
        <begin position="1"/>
        <end position="53"/>
    </location>
</feature>
<keyword evidence="2" id="KW-0472">Membrane</keyword>
<feature type="compositionally biased region" description="Basic and acidic residues" evidence="1">
    <location>
        <begin position="9"/>
        <end position="19"/>
    </location>
</feature>
<evidence type="ECO:0000313" key="3">
    <source>
        <dbReference type="EMBL" id="KAK5091818.1"/>
    </source>
</evidence>
<feature type="transmembrane region" description="Helical" evidence="2">
    <location>
        <begin position="112"/>
        <end position="132"/>
    </location>
</feature>
<accession>A0ABR0K808</accession>
<protein>
    <submittedName>
        <fullName evidence="3">Uncharacterized protein</fullName>
    </submittedName>
</protein>